<feature type="region of interest" description="Disordered" evidence="1">
    <location>
        <begin position="40"/>
        <end position="59"/>
    </location>
</feature>
<dbReference type="Pfam" id="PF25130">
    <property type="entry name" value="DUF7820"/>
    <property type="match status" value="1"/>
</dbReference>
<accession>A0ABR3RYM8</accession>
<name>A0ABR3RYM8_9PLEO</name>
<dbReference type="EMBL" id="JAKIXB020000003">
    <property type="protein sequence ID" value="KAL1609540.1"/>
    <property type="molecule type" value="Genomic_DNA"/>
</dbReference>
<feature type="compositionally biased region" description="Polar residues" evidence="1">
    <location>
        <begin position="48"/>
        <end position="59"/>
    </location>
</feature>
<comment type="caution">
    <text evidence="3">The sequence shown here is derived from an EMBL/GenBank/DDBJ whole genome shotgun (WGS) entry which is preliminary data.</text>
</comment>
<protein>
    <recommendedName>
        <fullName evidence="2">DUF7820 domain-containing protein</fullName>
    </recommendedName>
</protein>
<dbReference type="PANTHER" id="PTHR42078">
    <property type="entry name" value="GLUCAN 1, 4-ALPHA-GLUCOSIDASE"/>
    <property type="match status" value="1"/>
</dbReference>
<proteinExistence type="predicted"/>
<keyword evidence="4" id="KW-1185">Reference proteome</keyword>
<dbReference type="InterPro" id="IPR056722">
    <property type="entry name" value="DUF7820"/>
</dbReference>
<evidence type="ECO:0000259" key="2">
    <source>
        <dbReference type="Pfam" id="PF25130"/>
    </source>
</evidence>
<evidence type="ECO:0000256" key="1">
    <source>
        <dbReference type="SAM" id="MobiDB-lite"/>
    </source>
</evidence>
<reference evidence="3 4" key="1">
    <citation type="submission" date="2024-02" db="EMBL/GenBank/DDBJ databases">
        <title>De novo assembly and annotation of 12 fungi associated with fruit tree decline syndrome in Ontario, Canada.</title>
        <authorList>
            <person name="Sulman M."/>
            <person name="Ellouze W."/>
            <person name="Ilyukhin E."/>
        </authorList>
    </citation>
    <scope>NUCLEOTIDE SEQUENCE [LARGE SCALE GENOMIC DNA]</scope>
    <source>
        <strain evidence="3 4">M97-236</strain>
    </source>
</reference>
<feature type="domain" description="DUF7820" evidence="2">
    <location>
        <begin position="59"/>
        <end position="226"/>
    </location>
</feature>
<sequence>MWGRTWGRMSVKYRVLTVLGLQALVLLTVGIVLLAANSKPKQDDGSKIQRTGGNGTTTASAPLIERGTYSIPIQLAQQQSSTCLARANESRAWQCAFDTNLQLSVLPSLGEDADNPVMITLGLPSTTNRSVHCGQQAPEIGPTALTTLNGSNDDAQYHFSAIYNRTVILREDQLGQDKSSVPPMSGQPRHTTFLPGQSLWRCTFNDTLLEGFIYSNKKDSSAPNATDLQSGGSPRLPYKLKLVEHKVSTGSAPYCGKVVVGLNGSLEEGGENIELKLAGASSGSDLSQDEADNSCQCQWMVE</sequence>
<dbReference type="Proteomes" id="UP001521222">
    <property type="component" value="Unassembled WGS sequence"/>
</dbReference>
<evidence type="ECO:0000313" key="4">
    <source>
        <dbReference type="Proteomes" id="UP001521222"/>
    </source>
</evidence>
<evidence type="ECO:0000313" key="3">
    <source>
        <dbReference type="EMBL" id="KAL1609540.1"/>
    </source>
</evidence>
<dbReference type="PANTHER" id="PTHR42078:SF1">
    <property type="entry name" value="GLUCAN 1, 4-ALPHA-GLUCOSIDASE"/>
    <property type="match status" value="1"/>
</dbReference>
<gene>
    <name evidence="3" type="ORF">SLS59_001046</name>
</gene>
<organism evidence="3 4">
    <name type="scientific">Nothophoma quercina</name>
    <dbReference type="NCBI Taxonomy" id="749835"/>
    <lineage>
        <taxon>Eukaryota</taxon>
        <taxon>Fungi</taxon>
        <taxon>Dikarya</taxon>
        <taxon>Ascomycota</taxon>
        <taxon>Pezizomycotina</taxon>
        <taxon>Dothideomycetes</taxon>
        <taxon>Pleosporomycetidae</taxon>
        <taxon>Pleosporales</taxon>
        <taxon>Pleosporineae</taxon>
        <taxon>Didymellaceae</taxon>
        <taxon>Nothophoma</taxon>
    </lineage>
</organism>